<proteinExistence type="predicted"/>
<comment type="caution">
    <text evidence="5">The sequence shown here is derived from an EMBL/GenBank/DDBJ whole genome shotgun (WGS) entry which is preliminary data.</text>
</comment>
<dbReference type="RefSeq" id="WP_199386916.1">
    <property type="nucleotide sequence ID" value="NZ_JAEMHM010000029.1"/>
</dbReference>
<keyword evidence="1" id="KW-0175">Coiled coil</keyword>
<evidence type="ECO:0000313" key="5">
    <source>
        <dbReference type="EMBL" id="MBJ6727776.1"/>
    </source>
</evidence>
<dbReference type="NCBIfam" id="TIGR00229">
    <property type="entry name" value="sensory_box"/>
    <property type="match status" value="1"/>
</dbReference>
<feature type="domain" description="PAC" evidence="4">
    <location>
        <begin position="362"/>
        <end position="412"/>
    </location>
</feature>
<evidence type="ECO:0000256" key="1">
    <source>
        <dbReference type="SAM" id="Coils"/>
    </source>
</evidence>
<feature type="transmembrane region" description="Helical" evidence="2">
    <location>
        <begin position="133"/>
        <end position="152"/>
    </location>
</feature>
<dbReference type="InterPro" id="IPR000014">
    <property type="entry name" value="PAS"/>
</dbReference>
<dbReference type="SUPFAM" id="SSF55785">
    <property type="entry name" value="PYP-like sensor domain (PAS domain)"/>
    <property type="match status" value="1"/>
</dbReference>
<dbReference type="Proteomes" id="UP000636888">
    <property type="component" value="Unassembled WGS sequence"/>
</dbReference>
<dbReference type="InterPro" id="IPR033425">
    <property type="entry name" value="MASE3"/>
</dbReference>
<reference evidence="5" key="1">
    <citation type="submission" date="2020-12" db="EMBL/GenBank/DDBJ databases">
        <title>Geomonas sp. Red875, isolated from river sediment.</title>
        <authorList>
            <person name="Xu Z."/>
            <person name="Zhang Z."/>
            <person name="Masuda Y."/>
            <person name="Itoh H."/>
            <person name="Senoo K."/>
        </authorList>
    </citation>
    <scope>NUCLEOTIDE SEQUENCE</scope>
    <source>
        <strain evidence="5">Red875</strain>
    </source>
</reference>
<feature type="transmembrane region" description="Helical" evidence="2">
    <location>
        <begin position="164"/>
        <end position="183"/>
    </location>
</feature>
<keyword evidence="6" id="KW-1185">Reference proteome</keyword>
<dbReference type="EMBL" id="JAEMHM010000029">
    <property type="protein sequence ID" value="MBJ6727776.1"/>
    <property type="molecule type" value="Genomic_DNA"/>
</dbReference>
<dbReference type="InterPro" id="IPR000700">
    <property type="entry name" value="PAS-assoc_C"/>
</dbReference>
<dbReference type="PROSITE" id="PS50113">
    <property type="entry name" value="PAC"/>
    <property type="match status" value="1"/>
</dbReference>
<feature type="transmembrane region" description="Helical" evidence="2">
    <location>
        <begin position="7"/>
        <end position="25"/>
    </location>
</feature>
<dbReference type="InterPro" id="IPR035965">
    <property type="entry name" value="PAS-like_dom_sf"/>
</dbReference>
<evidence type="ECO:0000256" key="2">
    <source>
        <dbReference type="SAM" id="Phobius"/>
    </source>
</evidence>
<dbReference type="PANTHER" id="PTHR44757:SF2">
    <property type="entry name" value="BIOFILM ARCHITECTURE MAINTENANCE PROTEIN MBAA"/>
    <property type="match status" value="1"/>
</dbReference>
<dbReference type="InterPro" id="IPR052155">
    <property type="entry name" value="Biofilm_reg_signaling"/>
</dbReference>
<accession>A0A8J7SBG2</accession>
<dbReference type="AlphaFoldDB" id="A0A8J7SBG2"/>
<organism evidence="5 6">
    <name type="scientific">Geomesophilobacter sediminis</name>
    <dbReference type="NCBI Taxonomy" id="2798584"/>
    <lineage>
        <taxon>Bacteria</taxon>
        <taxon>Pseudomonadati</taxon>
        <taxon>Thermodesulfobacteriota</taxon>
        <taxon>Desulfuromonadia</taxon>
        <taxon>Geobacterales</taxon>
        <taxon>Geobacteraceae</taxon>
        <taxon>Geomesophilobacter</taxon>
    </lineage>
</organism>
<dbReference type="PROSITE" id="PS50112">
    <property type="entry name" value="PAS"/>
    <property type="match status" value="1"/>
</dbReference>
<feature type="transmembrane region" description="Helical" evidence="2">
    <location>
        <begin position="195"/>
        <end position="216"/>
    </location>
</feature>
<protein>
    <submittedName>
        <fullName evidence="5">PAS domain S-box protein</fullName>
    </submittedName>
</protein>
<dbReference type="Pfam" id="PF17159">
    <property type="entry name" value="MASE3"/>
    <property type="match status" value="1"/>
</dbReference>
<dbReference type="CDD" id="cd00130">
    <property type="entry name" value="PAS"/>
    <property type="match status" value="1"/>
</dbReference>
<feature type="transmembrane region" description="Helical" evidence="2">
    <location>
        <begin position="31"/>
        <end position="52"/>
    </location>
</feature>
<name>A0A8J7SBG2_9BACT</name>
<feature type="domain" description="PAS" evidence="3">
    <location>
        <begin position="285"/>
        <end position="360"/>
    </location>
</feature>
<dbReference type="PANTHER" id="PTHR44757">
    <property type="entry name" value="DIGUANYLATE CYCLASE DGCP"/>
    <property type="match status" value="1"/>
</dbReference>
<gene>
    <name evidence="5" type="ORF">JFN93_23965</name>
</gene>
<keyword evidence="2" id="KW-0812">Transmembrane</keyword>
<evidence type="ECO:0000259" key="4">
    <source>
        <dbReference type="PROSITE" id="PS50113"/>
    </source>
</evidence>
<feature type="transmembrane region" description="Helical" evidence="2">
    <location>
        <begin position="236"/>
        <end position="254"/>
    </location>
</feature>
<feature type="transmembrane region" description="Helical" evidence="2">
    <location>
        <begin position="103"/>
        <end position="121"/>
    </location>
</feature>
<evidence type="ECO:0000313" key="6">
    <source>
        <dbReference type="Proteomes" id="UP000636888"/>
    </source>
</evidence>
<feature type="transmembrane region" description="Helical" evidence="2">
    <location>
        <begin position="64"/>
        <end position="83"/>
    </location>
</feature>
<feature type="coiled-coil region" evidence="1">
    <location>
        <begin position="254"/>
        <end position="288"/>
    </location>
</feature>
<dbReference type="Gene3D" id="3.30.450.20">
    <property type="entry name" value="PAS domain"/>
    <property type="match status" value="1"/>
</dbReference>
<keyword evidence="2" id="KW-1133">Transmembrane helix</keyword>
<keyword evidence="2" id="KW-0472">Membrane</keyword>
<feature type="coiled-coil region" evidence="1">
    <location>
        <begin position="403"/>
        <end position="455"/>
    </location>
</feature>
<dbReference type="SMART" id="SM00091">
    <property type="entry name" value="PAS"/>
    <property type="match status" value="1"/>
</dbReference>
<dbReference type="Pfam" id="PF13426">
    <property type="entry name" value="PAS_9"/>
    <property type="match status" value="1"/>
</dbReference>
<sequence>MIDRSDLDRIFYLVAVALITAGVYLSSFYSYILFHSLVEIATIAIGFTLFILAWNTRRIVPNGCIHLIGVGYAFAAFIDLFHTLAYKGINVFPHSTANLPTQLWIAARYLQGATLCLAPLFTRRRVNDTATFLGYSGALLGFAVTLATGHFPDCFIEGKGLTPFKVASEYVIIGMIGLALVLFYRRREEFDRQVFLYIVCSLGGTALSELSFTAYLSVYGFSNLLGHLLKLAAFYLIYRALLATGLTHPYLLIFRELKAAEQALRRERELLEERVAERTRELRTSQEKYRVLFQSAYDAVFIHEVLADGTPGPFIEVNDAACNLLGYRREELARLSPLQIDEPERRDKIFSVMQALARNGQAAFETVQVAKDGRKIPVEVSTCLTEIEGKKLIFSLVRDVTQRREAEESLRRLTDLLEERVRERTRELEEKNEELERLNRLFVGRELRMAELKEQLAKLQGSDALEHA</sequence>
<evidence type="ECO:0000259" key="3">
    <source>
        <dbReference type="PROSITE" id="PS50112"/>
    </source>
</evidence>